<evidence type="ECO:0000313" key="3">
    <source>
        <dbReference type="Proteomes" id="UP001107558"/>
    </source>
</evidence>
<accession>A0A9J6BV89</accession>
<evidence type="ECO:0000256" key="1">
    <source>
        <dbReference type="SAM" id="MobiDB-lite"/>
    </source>
</evidence>
<reference evidence="2" key="1">
    <citation type="submission" date="2021-03" db="EMBL/GenBank/DDBJ databases">
        <title>Chromosome level genome of the anhydrobiotic midge Polypedilum vanderplanki.</title>
        <authorList>
            <person name="Yoshida Y."/>
            <person name="Kikawada T."/>
            <person name="Gusev O."/>
        </authorList>
    </citation>
    <scope>NUCLEOTIDE SEQUENCE</scope>
    <source>
        <strain evidence="2">NIAS01</strain>
        <tissue evidence="2">Whole body or cell culture</tissue>
    </source>
</reference>
<name>A0A9J6BV89_POLVA</name>
<gene>
    <name evidence="2" type="ORF">PVAND_003837</name>
</gene>
<dbReference type="Proteomes" id="UP001107558">
    <property type="component" value="Chromosome 3"/>
</dbReference>
<comment type="caution">
    <text evidence="2">The sequence shown here is derived from an EMBL/GenBank/DDBJ whole genome shotgun (WGS) entry which is preliminary data.</text>
</comment>
<proteinExistence type="predicted"/>
<evidence type="ECO:0000313" key="2">
    <source>
        <dbReference type="EMBL" id="KAG5673823.1"/>
    </source>
</evidence>
<feature type="compositionally biased region" description="Polar residues" evidence="1">
    <location>
        <begin position="640"/>
        <end position="651"/>
    </location>
</feature>
<sequence length="776" mass="92424">MNNKKNYIGDLYVRSRSISEPEISFDKSAINASRFKPKHFPFEYIAVDDLHYYRRRKPYLFQSNLSLHSNKRCESLPHINNNGRTEYKREFTEKPLVGKLAALKRPPNLKVDAYPFLTGLYKSDSSLNCCNYQTEYDTNFPLRPFSPRIGMIRRPTNIKLNPGVMDIKSEQKSQFRAYSDDIFSSARPAMIKKPNNLHLTGKIELQPEYRSKFIPYSFDSVYKSNKPQCFHTKPRERREVDRTNHCKNREKENYRRESEDMQESRKIIDMRQNYESDMYQPEYKSKYKPVIGQRSSIIQQPCHFQKFNDEFNAVSEYNNRYKTYDQFTKSAPIKKQDNLYMRGETQMQPEYKDRYKEIDYKSYVRQPPLRQQDNLYSNERGPYQNVPEYAEQYKDYNAGQPERGRAREDYLQLNGDMEYDAEYRNNYVEFPRQRPIVRKPSTHIQLSSNDRKERKPDNFSLPIDVPPYHHDTTPAKVLASKNNDDDEIPIESTPEYRKAMRNYMLKERSPTRQPTEMELKLKEKEKNSKKVIDHNDVTKILTENKVNVPEEKFVDENNEVIVEKLKAPSNFKIPTRSPTKLSLGRGASYPIQQDNKFSEHTSTRTIRKTRQISYDDDDDTNEHKQHHSVEFVDFDDDRNNNTTAQYYQPPQMSLPEPQQRPRQKKSPNYGRRAPRPREDYIVRKNTNVIEGNSKYSSNFHPNRHERRSYHIDHANPLDFAPPSEPLANNYRPNYEIDKQQSYRESLNNNEPFVVLDREIANKVKQSSWMKKQWYDD</sequence>
<feature type="region of interest" description="Disordered" evidence="1">
    <location>
        <begin position="571"/>
        <end position="686"/>
    </location>
</feature>
<protein>
    <submittedName>
        <fullName evidence="2">Uncharacterized protein</fullName>
    </submittedName>
</protein>
<feature type="compositionally biased region" description="Basic and acidic residues" evidence="1">
    <location>
        <begin position="621"/>
        <end position="630"/>
    </location>
</feature>
<dbReference type="EMBL" id="JADBJN010000003">
    <property type="protein sequence ID" value="KAG5673823.1"/>
    <property type="molecule type" value="Genomic_DNA"/>
</dbReference>
<keyword evidence="3" id="KW-1185">Reference proteome</keyword>
<organism evidence="2 3">
    <name type="scientific">Polypedilum vanderplanki</name>
    <name type="common">Sleeping chironomid midge</name>
    <dbReference type="NCBI Taxonomy" id="319348"/>
    <lineage>
        <taxon>Eukaryota</taxon>
        <taxon>Metazoa</taxon>
        <taxon>Ecdysozoa</taxon>
        <taxon>Arthropoda</taxon>
        <taxon>Hexapoda</taxon>
        <taxon>Insecta</taxon>
        <taxon>Pterygota</taxon>
        <taxon>Neoptera</taxon>
        <taxon>Endopterygota</taxon>
        <taxon>Diptera</taxon>
        <taxon>Nematocera</taxon>
        <taxon>Chironomoidea</taxon>
        <taxon>Chironomidae</taxon>
        <taxon>Chironominae</taxon>
        <taxon>Polypedilum</taxon>
        <taxon>Polypedilum</taxon>
    </lineage>
</organism>
<dbReference type="AlphaFoldDB" id="A0A9J6BV89"/>
<dbReference type="OrthoDB" id="407410at2759"/>
<feature type="region of interest" description="Disordered" evidence="1">
    <location>
        <begin position="443"/>
        <end position="469"/>
    </location>
</feature>